<protein>
    <submittedName>
        <fullName evidence="10">Major facilitator superfamily domain-containing protein</fullName>
    </submittedName>
</protein>
<evidence type="ECO:0000256" key="7">
    <source>
        <dbReference type="SAM" id="Phobius"/>
    </source>
</evidence>
<dbReference type="Pfam" id="PF07690">
    <property type="entry name" value="MFS_1"/>
    <property type="match status" value="1"/>
</dbReference>
<keyword evidence="4 7" id="KW-0812">Transmembrane</keyword>
<evidence type="ECO:0000256" key="1">
    <source>
        <dbReference type="ARBA" id="ARBA00004127"/>
    </source>
</evidence>
<evidence type="ECO:0000256" key="3">
    <source>
        <dbReference type="ARBA" id="ARBA00022448"/>
    </source>
</evidence>
<reference evidence="11" key="1">
    <citation type="journal article" date="2018" name="Nat. Microbiol.">
        <title>Leveraging single-cell genomics to expand the fungal tree of life.</title>
        <authorList>
            <person name="Ahrendt S.R."/>
            <person name="Quandt C.A."/>
            <person name="Ciobanu D."/>
            <person name="Clum A."/>
            <person name="Salamov A."/>
            <person name="Andreopoulos B."/>
            <person name="Cheng J.F."/>
            <person name="Woyke T."/>
            <person name="Pelin A."/>
            <person name="Henrissat B."/>
            <person name="Reynolds N.K."/>
            <person name="Benny G.L."/>
            <person name="Smith M.E."/>
            <person name="James T.Y."/>
            <person name="Grigoriev I.V."/>
        </authorList>
    </citation>
    <scope>NUCLEOTIDE SEQUENCE [LARGE SCALE GENOMIC DNA]</scope>
</reference>
<dbReference type="PRINTS" id="PR01036">
    <property type="entry name" value="TCRTETB"/>
</dbReference>
<feature type="transmembrane region" description="Helical" evidence="7">
    <location>
        <begin position="458"/>
        <end position="480"/>
    </location>
</feature>
<feature type="transmembrane region" description="Helical" evidence="7">
    <location>
        <begin position="387"/>
        <end position="410"/>
    </location>
</feature>
<evidence type="ECO:0000256" key="2">
    <source>
        <dbReference type="ARBA" id="ARBA00008335"/>
    </source>
</evidence>
<keyword evidence="5 7" id="KW-1133">Transmembrane helix</keyword>
<dbReference type="InterPro" id="IPR011701">
    <property type="entry name" value="MFS"/>
</dbReference>
<feature type="transmembrane region" description="Helical" evidence="7">
    <location>
        <begin position="65"/>
        <end position="84"/>
    </location>
</feature>
<keyword evidence="3" id="KW-0813">Transport</keyword>
<dbReference type="Proteomes" id="UP000267251">
    <property type="component" value="Unassembled WGS sequence"/>
</dbReference>
<comment type="similarity">
    <text evidence="2">Belongs to the major facilitator superfamily.</text>
</comment>
<gene>
    <name evidence="10" type="ORF">BJ684DRAFT_7818</name>
</gene>
<sequence>MIGLMLAVFLSSLDQTIVSTALPTIASQFNSLNDVSWVATSYLLTSTAFQPLYGKFSDIFGRKVMLLFAVSVFTLGSILCGAAQSMLMLIVCRALAGLGGGGIMSIAMIVISDIVSLRDRGKYQGFFGGAFALSSVLGPLLGGVFTDHASWRWAFYINIPIAAITIVTTFFFLRLPTPEGSLREKLRRIDYVGTVLLIGAVVLILLATNWGGSAYPWNSGPIIGCYVGGGVLAIAFIVVEGWFAREPVAPGRFFKMRDVVINFAALFFLGMSFFSLIFYLPMFFQVLRGDSATTAGLETLPFIGGLLVASIGGGFLVSKTGMLRPFMILGAALLVLGSGLLSSLDVHSNRGKQLGYQVFSGLGIGFVLQTATVAVQASVQIKDMASATALLTFFRSIGGVVGIAIVGAIFNNKLSSGIASRLPNLSAEEIAKLVNSVEAIHSSAPDIRDAAVLAYMDAFHLVYTVCIPLAGVAFLLFLCLRSKKIVKNAAPPPMTE</sequence>
<feature type="transmembrane region" description="Helical" evidence="7">
    <location>
        <begin position="325"/>
        <end position="344"/>
    </location>
</feature>
<proteinExistence type="inferred from homology"/>
<name>A0A4V1IYL2_9FUNG</name>
<dbReference type="PANTHER" id="PTHR23501">
    <property type="entry name" value="MAJOR FACILITATOR SUPERFAMILY"/>
    <property type="match status" value="1"/>
</dbReference>
<feature type="signal peptide" evidence="8">
    <location>
        <begin position="1"/>
        <end position="21"/>
    </location>
</feature>
<dbReference type="GO" id="GO:0005886">
    <property type="term" value="C:plasma membrane"/>
    <property type="evidence" value="ECO:0007669"/>
    <property type="project" value="TreeGrafter"/>
</dbReference>
<comment type="subcellular location">
    <subcellularLocation>
        <location evidence="1">Endomembrane system</location>
        <topology evidence="1">Multi-pass membrane protein</topology>
    </subcellularLocation>
</comment>
<feature type="transmembrane region" description="Helical" evidence="7">
    <location>
        <begin position="123"/>
        <end position="141"/>
    </location>
</feature>
<feature type="transmembrane region" description="Helical" evidence="7">
    <location>
        <begin position="90"/>
        <end position="111"/>
    </location>
</feature>
<dbReference type="AlphaFoldDB" id="A0A4V1IYL2"/>
<dbReference type="FunFam" id="1.20.1720.10:FF:000013">
    <property type="entry name" value="Related to multidrug resistance proteins"/>
    <property type="match status" value="1"/>
</dbReference>
<evidence type="ECO:0000256" key="4">
    <source>
        <dbReference type="ARBA" id="ARBA00022692"/>
    </source>
</evidence>
<feature type="chain" id="PRO_5020267903" evidence="8">
    <location>
        <begin position="22"/>
        <end position="496"/>
    </location>
</feature>
<dbReference type="InterPro" id="IPR020846">
    <property type="entry name" value="MFS_dom"/>
</dbReference>
<dbReference type="CDD" id="cd17502">
    <property type="entry name" value="MFS_Azr1_MDR_like"/>
    <property type="match status" value="1"/>
</dbReference>
<feature type="transmembrane region" description="Helical" evidence="7">
    <location>
        <begin position="356"/>
        <end position="375"/>
    </location>
</feature>
<evidence type="ECO:0000256" key="5">
    <source>
        <dbReference type="ARBA" id="ARBA00022989"/>
    </source>
</evidence>
<dbReference type="PANTHER" id="PTHR23501:SF191">
    <property type="entry name" value="VACUOLAR BASIC AMINO ACID TRANSPORTER 4"/>
    <property type="match status" value="1"/>
</dbReference>
<evidence type="ECO:0000313" key="10">
    <source>
        <dbReference type="EMBL" id="RKP14949.1"/>
    </source>
</evidence>
<feature type="transmembrane region" description="Helical" evidence="7">
    <location>
        <begin position="300"/>
        <end position="318"/>
    </location>
</feature>
<dbReference type="SUPFAM" id="SSF103473">
    <property type="entry name" value="MFS general substrate transporter"/>
    <property type="match status" value="1"/>
</dbReference>
<accession>A0A4V1IYL2</accession>
<dbReference type="Gene3D" id="1.20.1250.20">
    <property type="entry name" value="MFS general substrate transporter like domains"/>
    <property type="match status" value="1"/>
</dbReference>
<keyword evidence="8" id="KW-0732">Signal</keyword>
<dbReference type="Gene3D" id="1.20.1720.10">
    <property type="entry name" value="Multidrug resistance protein D"/>
    <property type="match status" value="1"/>
</dbReference>
<feature type="transmembrane region" description="Helical" evidence="7">
    <location>
        <begin position="189"/>
        <end position="208"/>
    </location>
</feature>
<organism evidence="10 11">
    <name type="scientific">Piptocephalis cylindrospora</name>
    <dbReference type="NCBI Taxonomy" id="1907219"/>
    <lineage>
        <taxon>Eukaryota</taxon>
        <taxon>Fungi</taxon>
        <taxon>Fungi incertae sedis</taxon>
        <taxon>Zoopagomycota</taxon>
        <taxon>Zoopagomycotina</taxon>
        <taxon>Zoopagomycetes</taxon>
        <taxon>Zoopagales</taxon>
        <taxon>Piptocephalidaceae</taxon>
        <taxon>Piptocephalis</taxon>
    </lineage>
</organism>
<dbReference type="EMBL" id="KZ987773">
    <property type="protein sequence ID" value="RKP14949.1"/>
    <property type="molecule type" value="Genomic_DNA"/>
</dbReference>
<keyword evidence="11" id="KW-1185">Reference proteome</keyword>
<dbReference type="InterPro" id="IPR036259">
    <property type="entry name" value="MFS_trans_sf"/>
</dbReference>
<feature type="transmembrane region" description="Helical" evidence="7">
    <location>
        <begin position="220"/>
        <end position="239"/>
    </location>
</feature>
<dbReference type="OrthoDB" id="10021397at2759"/>
<feature type="transmembrane region" description="Helical" evidence="7">
    <location>
        <begin position="153"/>
        <end position="177"/>
    </location>
</feature>
<feature type="transmembrane region" description="Helical" evidence="7">
    <location>
        <begin position="259"/>
        <end position="280"/>
    </location>
</feature>
<feature type="domain" description="Major facilitator superfamily (MFS) profile" evidence="9">
    <location>
        <begin position="1"/>
        <end position="483"/>
    </location>
</feature>
<dbReference type="GO" id="GO:0012505">
    <property type="term" value="C:endomembrane system"/>
    <property type="evidence" value="ECO:0007669"/>
    <property type="project" value="UniProtKB-SubCell"/>
</dbReference>
<keyword evidence="6 7" id="KW-0472">Membrane</keyword>
<dbReference type="PROSITE" id="PS50850">
    <property type="entry name" value="MFS"/>
    <property type="match status" value="1"/>
</dbReference>
<evidence type="ECO:0000256" key="6">
    <source>
        <dbReference type="ARBA" id="ARBA00023136"/>
    </source>
</evidence>
<dbReference type="GO" id="GO:0022857">
    <property type="term" value="F:transmembrane transporter activity"/>
    <property type="evidence" value="ECO:0007669"/>
    <property type="project" value="InterPro"/>
</dbReference>
<evidence type="ECO:0000259" key="9">
    <source>
        <dbReference type="PROSITE" id="PS50850"/>
    </source>
</evidence>
<evidence type="ECO:0000313" key="11">
    <source>
        <dbReference type="Proteomes" id="UP000267251"/>
    </source>
</evidence>
<evidence type="ECO:0000256" key="8">
    <source>
        <dbReference type="SAM" id="SignalP"/>
    </source>
</evidence>